<accession>A0A432WA84</accession>
<dbReference type="AlphaFoldDB" id="A0A432WA84"/>
<keyword evidence="1" id="KW-0472">Membrane</keyword>
<comment type="caution">
    <text evidence="2">The sequence shown here is derived from an EMBL/GenBank/DDBJ whole genome shotgun (WGS) entry which is preliminary data.</text>
</comment>
<gene>
    <name evidence="2" type="ORF">CWE09_10120</name>
</gene>
<protein>
    <submittedName>
        <fullName evidence="2">Uncharacterized protein</fullName>
    </submittedName>
</protein>
<keyword evidence="1" id="KW-0812">Transmembrane</keyword>
<name>A0A432WA84_9GAMM</name>
<sequence length="151" mass="16736">MTVVSKAGYKSLLGIIILALLIGALIYGVVRLAQPSPWQLLEAEFSQTLSGTMSELENGEVYFNQYSFYAGDGRLCRIYYYGEQDLTEGLVCWHEESGWQYMLAEEGPDSVTQDDAPSLIREVMAELEPGDTLSLAEERQALAAINDRPSS</sequence>
<evidence type="ECO:0000256" key="1">
    <source>
        <dbReference type="SAM" id="Phobius"/>
    </source>
</evidence>
<keyword evidence="3" id="KW-1185">Reference proteome</keyword>
<organism evidence="2 3">
    <name type="scientific">Aliidiomarina minuta</name>
    <dbReference type="NCBI Taxonomy" id="880057"/>
    <lineage>
        <taxon>Bacteria</taxon>
        <taxon>Pseudomonadati</taxon>
        <taxon>Pseudomonadota</taxon>
        <taxon>Gammaproteobacteria</taxon>
        <taxon>Alteromonadales</taxon>
        <taxon>Idiomarinaceae</taxon>
        <taxon>Aliidiomarina</taxon>
    </lineage>
</organism>
<evidence type="ECO:0000313" key="2">
    <source>
        <dbReference type="EMBL" id="RUO27024.1"/>
    </source>
</evidence>
<keyword evidence="1" id="KW-1133">Transmembrane helix</keyword>
<evidence type="ECO:0000313" key="3">
    <source>
        <dbReference type="Proteomes" id="UP000288293"/>
    </source>
</evidence>
<dbReference type="Proteomes" id="UP000288293">
    <property type="component" value="Unassembled WGS sequence"/>
</dbReference>
<reference evidence="2 3" key="1">
    <citation type="journal article" date="2011" name="Front. Microbiol.">
        <title>Genomic signatures of strain selection and enhancement in Bacillus atrophaeus var. globigii, a historical biowarfare simulant.</title>
        <authorList>
            <person name="Gibbons H.S."/>
            <person name="Broomall S.M."/>
            <person name="McNew L.A."/>
            <person name="Daligault H."/>
            <person name="Chapman C."/>
            <person name="Bruce D."/>
            <person name="Karavis M."/>
            <person name="Krepps M."/>
            <person name="McGregor P.A."/>
            <person name="Hong C."/>
            <person name="Park K.H."/>
            <person name="Akmal A."/>
            <person name="Feldman A."/>
            <person name="Lin J.S."/>
            <person name="Chang W.E."/>
            <person name="Higgs B.W."/>
            <person name="Demirev P."/>
            <person name="Lindquist J."/>
            <person name="Liem A."/>
            <person name="Fochler E."/>
            <person name="Read T.D."/>
            <person name="Tapia R."/>
            <person name="Johnson S."/>
            <person name="Bishop-Lilly K.A."/>
            <person name="Detter C."/>
            <person name="Han C."/>
            <person name="Sozhamannan S."/>
            <person name="Rosenzweig C.N."/>
            <person name="Skowronski E.W."/>
        </authorList>
    </citation>
    <scope>NUCLEOTIDE SEQUENCE [LARGE SCALE GENOMIC DNA]</scope>
    <source>
        <strain evidence="2 3">MLST1</strain>
    </source>
</reference>
<feature type="transmembrane region" description="Helical" evidence="1">
    <location>
        <begin position="12"/>
        <end position="30"/>
    </location>
</feature>
<dbReference type="RefSeq" id="WP_126803836.1">
    <property type="nucleotide sequence ID" value="NZ_PIPL01000001.1"/>
</dbReference>
<dbReference type="EMBL" id="PIPL01000001">
    <property type="protein sequence ID" value="RUO27024.1"/>
    <property type="molecule type" value="Genomic_DNA"/>
</dbReference>
<proteinExistence type="predicted"/>